<dbReference type="Proteomes" id="UP000271889">
    <property type="component" value="Unassembled WGS sequence"/>
</dbReference>
<reference evidence="2 3" key="1">
    <citation type="submission" date="2018-11" db="EMBL/GenBank/DDBJ databases">
        <authorList>
            <consortium name="Pathogen Informatics"/>
        </authorList>
    </citation>
    <scope>NUCLEOTIDE SEQUENCE [LARGE SCALE GENOMIC DNA]</scope>
</reference>
<proteinExistence type="predicted"/>
<evidence type="ECO:0000256" key="1">
    <source>
        <dbReference type="SAM" id="SignalP"/>
    </source>
</evidence>
<accession>A0A3P6RE90</accession>
<protein>
    <submittedName>
        <fullName evidence="2">Uncharacterized protein</fullName>
    </submittedName>
</protein>
<dbReference type="EMBL" id="UYRV01005891">
    <property type="protein sequence ID" value="VDK53130.1"/>
    <property type="molecule type" value="Genomic_DNA"/>
</dbReference>
<keyword evidence="3" id="KW-1185">Reference proteome</keyword>
<feature type="signal peptide" evidence="1">
    <location>
        <begin position="1"/>
        <end position="20"/>
    </location>
</feature>
<dbReference type="AlphaFoldDB" id="A0A3P6RE90"/>
<keyword evidence="1" id="KW-0732">Signal</keyword>
<feature type="chain" id="PRO_5018026186" evidence="1">
    <location>
        <begin position="21"/>
        <end position="112"/>
    </location>
</feature>
<sequence>MCAKILSVTVLLVKALCVAGQIKSALDDLEDEQHVEEQHVCAKDSDKDETMAGFRNASPEAAAEVESYLGLLLNDDDVIKRFEINFLYPEWTSMYVNVAEVILFSTWFGRDS</sequence>
<evidence type="ECO:0000313" key="2">
    <source>
        <dbReference type="EMBL" id="VDK53130.1"/>
    </source>
</evidence>
<evidence type="ECO:0000313" key="3">
    <source>
        <dbReference type="Proteomes" id="UP000271889"/>
    </source>
</evidence>
<organism evidence="2 3">
    <name type="scientific">Cylicostephanus goldi</name>
    <name type="common">Nematode worm</name>
    <dbReference type="NCBI Taxonomy" id="71465"/>
    <lineage>
        <taxon>Eukaryota</taxon>
        <taxon>Metazoa</taxon>
        <taxon>Ecdysozoa</taxon>
        <taxon>Nematoda</taxon>
        <taxon>Chromadorea</taxon>
        <taxon>Rhabditida</taxon>
        <taxon>Rhabditina</taxon>
        <taxon>Rhabditomorpha</taxon>
        <taxon>Strongyloidea</taxon>
        <taxon>Strongylidae</taxon>
        <taxon>Cylicostephanus</taxon>
    </lineage>
</organism>
<name>A0A3P6RE90_CYLGO</name>
<gene>
    <name evidence="2" type="ORF">CGOC_LOCUS2587</name>
</gene>